<evidence type="ECO:0008006" key="4">
    <source>
        <dbReference type="Google" id="ProtNLM"/>
    </source>
</evidence>
<keyword evidence="1" id="KW-0732">Signal</keyword>
<feature type="signal peptide" evidence="1">
    <location>
        <begin position="1"/>
        <end position="18"/>
    </location>
</feature>
<gene>
    <name evidence="2" type="ORF">FJT64_021353</name>
</gene>
<dbReference type="Proteomes" id="UP000440578">
    <property type="component" value="Unassembled WGS sequence"/>
</dbReference>
<evidence type="ECO:0000313" key="3">
    <source>
        <dbReference type="Proteomes" id="UP000440578"/>
    </source>
</evidence>
<name>A0A6A4WU04_AMPAM</name>
<accession>A0A6A4WU04</accession>
<sequence>MLRSAGPVLLLLLAVTAAQSPNCDIGQPEALSDCVKQLLEGLRNDVHQSSDPLRLPGSTKQDGRVTTTVSDILIHGLSAYNIDHLNVAFPEGGTRLNVQATISWPRLRGNVHARAKAERRIWRKKLRASASADVEVRVSHPVGSLDVVLEINVHPNGTIAARPLNTAVSVTLGDIDVDVHIGGLGGIVNRLIGDPVSKIATAVAEHNWKRSWRAKAERKAKEALEKAIVEKLGVQLSELLHV</sequence>
<evidence type="ECO:0000313" key="2">
    <source>
        <dbReference type="EMBL" id="KAF0307304.1"/>
    </source>
</evidence>
<keyword evidence="3" id="KW-1185">Reference proteome</keyword>
<evidence type="ECO:0000256" key="1">
    <source>
        <dbReference type="SAM" id="SignalP"/>
    </source>
</evidence>
<comment type="caution">
    <text evidence="2">The sequence shown here is derived from an EMBL/GenBank/DDBJ whole genome shotgun (WGS) entry which is preliminary data.</text>
</comment>
<organism evidence="2 3">
    <name type="scientific">Amphibalanus amphitrite</name>
    <name type="common">Striped barnacle</name>
    <name type="synonym">Balanus amphitrite</name>
    <dbReference type="NCBI Taxonomy" id="1232801"/>
    <lineage>
        <taxon>Eukaryota</taxon>
        <taxon>Metazoa</taxon>
        <taxon>Ecdysozoa</taxon>
        <taxon>Arthropoda</taxon>
        <taxon>Crustacea</taxon>
        <taxon>Multicrustacea</taxon>
        <taxon>Cirripedia</taxon>
        <taxon>Thoracica</taxon>
        <taxon>Thoracicalcarea</taxon>
        <taxon>Balanomorpha</taxon>
        <taxon>Balanoidea</taxon>
        <taxon>Balanidae</taxon>
        <taxon>Amphibalaninae</taxon>
        <taxon>Amphibalanus</taxon>
    </lineage>
</organism>
<dbReference type="EMBL" id="VIIS01000590">
    <property type="protein sequence ID" value="KAF0307304.1"/>
    <property type="molecule type" value="Genomic_DNA"/>
</dbReference>
<feature type="chain" id="PRO_5025588711" description="Circadian clock-controlled protein" evidence="1">
    <location>
        <begin position="19"/>
        <end position="242"/>
    </location>
</feature>
<proteinExistence type="predicted"/>
<dbReference type="AlphaFoldDB" id="A0A6A4WU04"/>
<protein>
    <recommendedName>
        <fullName evidence="4">Circadian clock-controlled protein</fullName>
    </recommendedName>
</protein>
<dbReference type="Gene3D" id="3.15.10.10">
    <property type="entry name" value="Bactericidal permeability-increasing protein, domain 1"/>
    <property type="match status" value="1"/>
</dbReference>
<reference evidence="2 3" key="1">
    <citation type="submission" date="2019-07" db="EMBL/GenBank/DDBJ databases">
        <title>Draft genome assembly of a fouling barnacle, Amphibalanus amphitrite (Darwin, 1854): The first reference genome for Thecostraca.</title>
        <authorList>
            <person name="Kim W."/>
        </authorList>
    </citation>
    <scope>NUCLEOTIDE SEQUENCE [LARGE SCALE GENOMIC DNA]</scope>
    <source>
        <strain evidence="2">SNU_AA5</strain>
        <tissue evidence="2">Soma without cirri and trophi</tissue>
    </source>
</reference>